<dbReference type="PANTHER" id="PTHR34047:SF7">
    <property type="entry name" value="RNA-DIRECTED DNA POLYMERASE"/>
    <property type="match status" value="1"/>
</dbReference>
<dbReference type="OrthoDB" id="9780724at2"/>
<dbReference type="PRINTS" id="PR00866">
    <property type="entry name" value="RNADNAPOLMS"/>
</dbReference>
<reference evidence="11 12" key="1">
    <citation type="submission" date="2018-06" db="EMBL/GenBank/DDBJ databases">
        <title>Flavobacterium sp IMCC34762, genome.</title>
        <authorList>
            <person name="Joung Y."/>
            <person name="Cho J."/>
            <person name="Song J."/>
        </authorList>
    </citation>
    <scope>NUCLEOTIDE SEQUENCE [LARGE SCALE GENOMIC DNA]</scope>
    <source>
        <strain evidence="11 12">IMCC34762</strain>
    </source>
</reference>
<comment type="caution">
    <text evidence="11">The sequence shown here is derived from an EMBL/GenBank/DDBJ whole genome shotgun (WGS) entry which is preliminary data.</text>
</comment>
<keyword evidence="12" id="KW-1185">Reference proteome</keyword>
<evidence type="ECO:0000256" key="3">
    <source>
        <dbReference type="ARBA" id="ARBA00022695"/>
    </source>
</evidence>
<dbReference type="CDD" id="cd03487">
    <property type="entry name" value="RT_Bac_retron_II"/>
    <property type="match status" value="1"/>
</dbReference>
<name>A0A2W7TZ81_9FLAO</name>
<evidence type="ECO:0000259" key="10">
    <source>
        <dbReference type="PROSITE" id="PS50878"/>
    </source>
</evidence>
<evidence type="ECO:0000256" key="7">
    <source>
        <dbReference type="ARBA" id="ARBA00023118"/>
    </source>
</evidence>
<keyword evidence="2" id="KW-0808">Transferase</keyword>
<sequence>MDFEQYRNNFSKEALKLGYSEQNVVRCLDYAAVLFSNNVPVIYNISHLGQLVGYKKEYLKKASTYGDNFYRNFEITKRNGTKRLISEPLPSLKEIQLWILKNILYKIPVSPVAKAYKPKARIIENLKFHRNQPKVLTLDLENFFPSIKMKATQNVFLNLGYSKYMANILSKLCTKEDSLPQGAPTSPYLSNLIFKSADALIFDFCRQREIRYTRYADDLSFSGDFDEKMLLGKVTDIIESLGFKINNTKTKLMTPNTRQTVTGIVVNQKPQVVAHKRNALRQALYYIKKFGLKEHQEYKEIVQKNYLEHLLGKVNFVLQINPNDNEYKNYKDFLIDLKKKNELGIKNASPSLI</sequence>
<keyword evidence="6 11" id="KW-0695">RNA-directed DNA polymerase</keyword>
<evidence type="ECO:0000313" key="12">
    <source>
        <dbReference type="Proteomes" id="UP000249177"/>
    </source>
</evidence>
<gene>
    <name evidence="11" type="ORF">DOS84_03735</name>
</gene>
<comment type="similarity">
    <text evidence="8">Belongs to the bacterial reverse transcriptase family.</text>
</comment>
<evidence type="ECO:0000256" key="5">
    <source>
        <dbReference type="ARBA" id="ARBA00022842"/>
    </source>
</evidence>
<keyword evidence="5" id="KW-0460">Magnesium</keyword>
<dbReference type="InterPro" id="IPR000123">
    <property type="entry name" value="Reverse_transcriptase_msDNA"/>
</dbReference>
<evidence type="ECO:0000256" key="1">
    <source>
        <dbReference type="ARBA" id="ARBA00012493"/>
    </source>
</evidence>
<protein>
    <recommendedName>
        <fullName evidence="1">RNA-directed DNA polymerase</fullName>
        <ecNumber evidence="1">2.7.7.49</ecNumber>
    </recommendedName>
</protein>
<dbReference type="GO" id="GO:0003723">
    <property type="term" value="F:RNA binding"/>
    <property type="evidence" value="ECO:0007669"/>
    <property type="project" value="InterPro"/>
</dbReference>
<dbReference type="EMBL" id="QKXH01000002">
    <property type="protein sequence ID" value="PZX94676.1"/>
    <property type="molecule type" value="Genomic_DNA"/>
</dbReference>
<dbReference type="EC" id="2.7.7.49" evidence="1"/>
<evidence type="ECO:0000256" key="4">
    <source>
        <dbReference type="ARBA" id="ARBA00022723"/>
    </source>
</evidence>
<keyword evidence="4" id="KW-0479">Metal-binding</keyword>
<dbReference type="PROSITE" id="PS50878">
    <property type="entry name" value="RT_POL"/>
    <property type="match status" value="1"/>
</dbReference>
<dbReference type="SUPFAM" id="SSF56672">
    <property type="entry name" value="DNA/RNA polymerases"/>
    <property type="match status" value="1"/>
</dbReference>
<proteinExistence type="inferred from homology"/>
<keyword evidence="7" id="KW-0051">Antiviral defense</keyword>
<evidence type="ECO:0000256" key="9">
    <source>
        <dbReference type="ARBA" id="ARBA00048173"/>
    </source>
</evidence>
<dbReference type="InterPro" id="IPR051083">
    <property type="entry name" value="GrpII_Intron_Splice-Mob/Def"/>
</dbReference>
<evidence type="ECO:0000256" key="2">
    <source>
        <dbReference type="ARBA" id="ARBA00022679"/>
    </source>
</evidence>
<dbReference type="InterPro" id="IPR000477">
    <property type="entry name" value="RT_dom"/>
</dbReference>
<evidence type="ECO:0000256" key="8">
    <source>
        <dbReference type="ARBA" id="ARBA00034120"/>
    </source>
</evidence>
<dbReference type="GO" id="GO:0046872">
    <property type="term" value="F:metal ion binding"/>
    <property type="evidence" value="ECO:0007669"/>
    <property type="project" value="UniProtKB-KW"/>
</dbReference>
<dbReference type="Pfam" id="PF00078">
    <property type="entry name" value="RVT_1"/>
    <property type="match status" value="1"/>
</dbReference>
<comment type="catalytic activity">
    <reaction evidence="9">
        <text>DNA(n) + a 2'-deoxyribonucleoside 5'-triphosphate = DNA(n+1) + diphosphate</text>
        <dbReference type="Rhea" id="RHEA:22508"/>
        <dbReference type="Rhea" id="RHEA-COMP:17339"/>
        <dbReference type="Rhea" id="RHEA-COMP:17340"/>
        <dbReference type="ChEBI" id="CHEBI:33019"/>
        <dbReference type="ChEBI" id="CHEBI:61560"/>
        <dbReference type="ChEBI" id="CHEBI:173112"/>
        <dbReference type="EC" id="2.7.7.49"/>
    </reaction>
</comment>
<feature type="domain" description="Reverse transcriptase" evidence="10">
    <location>
        <begin position="56"/>
        <end position="266"/>
    </location>
</feature>
<dbReference type="Proteomes" id="UP000249177">
    <property type="component" value="Unassembled WGS sequence"/>
</dbReference>
<organism evidence="11 12">
    <name type="scientific">Flavobacterium aquariorum</name>
    <dbReference type="NCBI Taxonomy" id="2217670"/>
    <lineage>
        <taxon>Bacteria</taxon>
        <taxon>Pseudomonadati</taxon>
        <taxon>Bacteroidota</taxon>
        <taxon>Flavobacteriia</taxon>
        <taxon>Flavobacteriales</taxon>
        <taxon>Flavobacteriaceae</taxon>
        <taxon>Flavobacterium</taxon>
    </lineage>
</organism>
<dbReference type="AlphaFoldDB" id="A0A2W7TZ81"/>
<evidence type="ECO:0000313" key="11">
    <source>
        <dbReference type="EMBL" id="PZX94676.1"/>
    </source>
</evidence>
<evidence type="ECO:0000256" key="6">
    <source>
        <dbReference type="ARBA" id="ARBA00022918"/>
    </source>
</evidence>
<accession>A0A2W7TZ81</accession>
<dbReference type="GO" id="GO:0003964">
    <property type="term" value="F:RNA-directed DNA polymerase activity"/>
    <property type="evidence" value="ECO:0007669"/>
    <property type="project" value="UniProtKB-KW"/>
</dbReference>
<dbReference type="PANTHER" id="PTHR34047">
    <property type="entry name" value="NUCLEAR INTRON MATURASE 1, MITOCHONDRIAL-RELATED"/>
    <property type="match status" value="1"/>
</dbReference>
<dbReference type="InterPro" id="IPR043502">
    <property type="entry name" value="DNA/RNA_pol_sf"/>
</dbReference>
<dbReference type="RefSeq" id="WP_111408772.1">
    <property type="nucleotide sequence ID" value="NZ_QKXH01000002.1"/>
</dbReference>
<dbReference type="GO" id="GO:0051607">
    <property type="term" value="P:defense response to virus"/>
    <property type="evidence" value="ECO:0007669"/>
    <property type="project" value="UniProtKB-KW"/>
</dbReference>
<keyword evidence="3" id="KW-0548">Nucleotidyltransferase</keyword>